<dbReference type="OMA" id="FSAWRRN"/>
<feature type="compositionally biased region" description="Polar residues" evidence="1">
    <location>
        <begin position="216"/>
        <end position="229"/>
    </location>
</feature>
<gene>
    <name evidence="3" type="ORF">Kpol_1026p7</name>
</gene>
<dbReference type="KEGG" id="vpo:Kpol_1026p7"/>
<organism evidence="4">
    <name type="scientific">Vanderwaltozyma polyspora (strain ATCC 22028 / DSM 70294 / BCRC 21397 / CBS 2163 / NBRC 10782 / NRRL Y-8283 / UCD 57-17)</name>
    <name type="common">Kluyveromyces polysporus</name>
    <dbReference type="NCBI Taxonomy" id="436907"/>
    <lineage>
        <taxon>Eukaryota</taxon>
        <taxon>Fungi</taxon>
        <taxon>Dikarya</taxon>
        <taxon>Ascomycota</taxon>
        <taxon>Saccharomycotina</taxon>
        <taxon>Saccharomycetes</taxon>
        <taxon>Saccharomycetales</taxon>
        <taxon>Saccharomycetaceae</taxon>
        <taxon>Vanderwaltozyma</taxon>
    </lineage>
</organism>
<feature type="domain" description="DUF1279" evidence="2">
    <location>
        <begin position="62"/>
        <end position="181"/>
    </location>
</feature>
<proteinExistence type="predicted"/>
<dbReference type="PANTHER" id="PTHR21377:SF0">
    <property type="entry name" value="PROTEIN FAM210B, MITOCHONDRIAL"/>
    <property type="match status" value="1"/>
</dbReference>
<dbReference type="AlphaFoldDB" id="A7TNH8"/>
<evidence type="ECO:0000313" key="3">
    <source>
        <dbReference type="EMBL" id="EDO16161.1"/>
    </source>
</evidence>
<name>A7TNH8_VANPO</name>
<evidence type="ECO:0000256" key="1">
    <source>
        <dbReference type="SAM" id="MobiDB-lite"/>
    </source>
</evidence>
<dbReference type="FunCoup" id="A7TNH8">
    <property type="interactions" value="34"/>
</dbReference>
<dbReference type="InterPro" id="IPR045866">
    <property type="entry name" value="FAM210A/B-like"/>
</dbReference>
<dbReference type="OrthoDB" id="426386at2759"/>
<dbReference type="InterPro" id="IPR009688">
    <property type="entry name" value="FAM210A/B-like_dom"/>
</dbReference>
<dbReference type="HOGENOM" id="CLU_059211_2_0_1"/>
<dbReference type="PhylomeDB" id="A7TNH8"/>
<feature type="region of interest" description="Disordered" evidence="1">
    <location>
        <begin position="214"/>
        <end position="244"/>
    </location>
</feature>
<dbReference type="GO" id="GO:0005739">
    <property type="term" value="C:mitochondrion"/>
    <property type="evidence" value="ECO:0007669"/>
    <property type="project" value="TreeGrafter"/>
</dbReference>
<dbReference type="InParanoid" id="A7TNH8"/>
<dbReference type="eggNOG" id="KOG4526">
    <property type="taxonomic scope" value="Eukaryota"/>
</dbReference>
<sequence length="244" mass="28110">MMQFKSRIPLLFKDSFIRQASRRISNQFELNGLRFKLSPSFKQSFRFNSTNASKPVVKPKGIKGLMQVYGYSALVVYIGLSCIDLPLSFLLVHSLGEEKISVYINKVKQLFGYGKEEAELINDVRERIKKREEDQVNGQTEQLKLWERLKQSTLLTELLIAYGIHKSLIVLRVPITAAVTPSMSKILSRYGIDFKRKSNKMFQTMSQDAKIRYKNNDPNNFIKTGTSVPKQDKTKGQKWFNGLM</sequence>
<keyword evidence="4" id="KW-1185">Reference proteome</keyword>
<evidence type="ECO:0000313" key="4">
    <source>
        <dbReference type="Proteomes" id="UP000000267"/>
    </source>
</evidence>
<dbReference type="RefSeq" id="XP_001644019.1">
    <property type="nucleotide sequence ID" value="XM_001643969.1"/>
</dbReference>
<reference evidence="3 4" key="1">
    <citation type="journal article" date="2007" name="Proc. Natl. Acad. Sci. U.S.A.">
        <title>Independent sorting-out of thousands of duplicated gene pairs in two yeast species descended from a whole-genome duplication.</title>
        <authorList>
            <person name="Scannell D.R."/>
            <person name="Frank A.C."/>
            <person name="Conant G.C."/>
            <person name="Byrne K.P."/>
            <person name="Woolfit M."/>
            <person name="Wolfe K.H."/>
        </authorList>
    </citation>
    <scope>NUCLEOTIDE SEQUENCE [LARGE SCALE GENOMIC DNA]</scope>
    <source>
        <strain evidence="4">ATCC 22028 / DSM 70294 / BCRC 21397 / CBS 2163 / NBRC 10782 / NRRL Y-8283 / UCD 57-17</strain>
    </source>
</reference>
<dbReference type="EMBL" id="DS480431">
    <property type="protein sequence ID" value="EDO16161.1"/>
    <property type="molecule type" value="Genomic_DNA"/>
</dbReference>
<evidence type="ECO:0000259" key="2">
    <source>
        <dbReference type="Pfam" id="PF06916"/>
    </source>
</evidence>
<dbReference type="GeneID" id="5544314"/>
<dbReference type="PANTHER" id="PTHR21377">
    <property type="entry name" value="PROTEIN FAM210B, MITOCHONDRIAL"/>
    <property type="match status" value="1"/>
</dbReference>
<dbReference type="Pfam" id="PF06916">
    <property type="entry name" value="FAM210A-B_dom"/>
    <property type="match status" value="1"/>
</dbReference>
<accession>A7TNH8</accession>
<protein>
    <recommendedName>
        <fullName evidence="2">DUF1279 domain-containing protein</fullName>
    </recommendedName>
</protein>
<dbReference type="Proteomes" id="UP000000267">
    <property type="component" value="Unassembled WGS sequence"/>
</dbReference>